<dbReference type="EMBL" id="CP012175">
    <property type="protein sequence ID" value="AKV81300.1"/>
    <property type="molecule type" value="Genomic_DNA"/>
</dbReference>
<name>A0A088E8S3_9CREN</name>
<evidence type="ECO:0000313" key="3">
    <source>
        <dbReference type="EMBL" id="AKV76804.1"/>
    </source>
</evidence>
<dbReference type="GeneID" id="97613330"/>
<dbReference type="OrthoDB" id="36437at2157"/>
<evidence type="ECO:0000313" key="12">
    <source>
        <dbReference type="Proteomes" id="UP000068832"/>
    </source>
</evidence>
<dbReference type="OMA" id="YHPEDYL"/>
<reference evidence="6 8" key="3">
    <citation type="submission" date="2015-07" db="EMBL/GenBank/DDBJ databases">
        <title>Physiological, transcriptional responses and genome re-sequencing of acid resistant extremely thermoacidophilic Metallosphaera sedula SARC-M1.</title>
        <authorList>
            <person name="Ai C."/>
            <person name="McCarthy S."/>
            <person name="Eckrich V."/>
            <person name="Rudrappa D."/>
            <person name="Qiu G."/>
            <person name="Blum P."/>
        </authorList>
    </citation>
    <scope>NUCLEOTIDE SEQUENCE [LARGE SCALE GENOMIC DNA]</scope>
    <source>
        <strain evidence="6 8">SARC-M1</strain>
    </source>
</reference>
<dbReference type="PATRIC" id="fig|43687.5.peg.1701"/>
<evidence type="ECO:0000313" key="6">
    <source>
        <dbReference type="EMBL" id="AKV83538.1"/>
    </source>
</evidence>
<evidence type="ECO:0000313" key="1">
    <source>
        <dbReference type="EMBL" id="AIM27710.1"/>
    </source>
</evidence>
<dbReference type="EMBL" id="CP008822">
    <property type="protein sequence ID" value="AIM27710.1"/>
    <property type="molecule type" value="Genomic_DNA"/>
</dbReference>
<reference evidence="1 7" key="1">
    <citation type="journal article" date="2014" name="J. Bacteriol.">
        <title>Role of an Archaeal PitA Transporter in the Copper and Arsenic Resistance of Metallosphaera sedula, an Extreme Thermoacidophile.</title>
        <authorList>
            <person name="McCarthy S."/>
            <person name="Ai C."/>
            <person name="Wheaton G."/>
            <person name="Tevatia R."/>
            <person name="Eckrich V."/>
            <person name="Kelly R."/>
            <person name="Blum P."/>
        </authorList>
    </citation>
    <scope>NUCLEOTIDE SEQUENCE [LARGE SCALE GENOMIC DNA]</scope>
    <source>
        <strain evidence="1 7">CuR1</strain>
    </source>
</reference>
<dbReference type="Proteomes" id="UP000062398">
    <property type="component" value="Chromosome"/>
</dbReference>
<dbReference type="Proteomes" id="UP000056255">
    <property type="component" value="Chromosome"/>
</dbReference>
<organism evidence="1 7">
    <name type="scientific">Metallosphaera sedula</name>
    <dbReference type="NCBI Taxonomy" id="43687"/>
    <lineage>
        <taxon>Archaea</taxon>
        <taxon>Thermoproteota</taxon>
        <taxon>Thermoprotei</taxon>
        <taxon>Sulfolobales</taxon>
        <taxon>Sulfolobaceae</taxon>
        <taxon>Metallosphaera</taxon>
    </lineage>
</organism>
<evidence type="ECO:0000313" key="4">
    <source>
        <dbReference type="EMBL" id="AKV79055.1"/>
    </source>
</evidence>
<sequence length="106" mass="12459">MLSDKEVVLQAIEMVGKWDVMLAGINGNEILIVSKRECPNSLSIDGRNLNVKRYDPDTYINILQEDENVFRNYKVYYFVKVYMRKILDLLAYLEVSRLSMDFKTLE</sequence>
<dbReference type="Proteomes" id="UP000061362">
    <property type="component" value="Chromosome"/>
</dbReference>
<evidence type="ECO:0000313" key="11">
    <source>
        <dbReference type="Proteomes" id="UP000062475"/>
    </source>
</evidence>
<protein>
    <submittedName>
        <fullName evidence="1">Uncharacterized protein</fullName>
    </submittedName>
</protein>
<accession>A0A088E8S3</accession>
<dbReference type="EMBL" id="CP012172">
    <property type="protein sequence ID" value="AKV74565.1"/>
    <property type="molecule type" value="Genomic_DNA"/>
</dbReference>
<evidence type="ECO:0000313" key="10">
    <source>
        <dbReference type="Proteomes" id="UP000062398"/>
    </source>
</evidence>
<gene>
    <name evidence="1" type="ORF">HA72_1571</name>
    <name evidence="2" type="ORF">MsedA_1592</name>
    <name evidence="3" type="ORF">MsedB_1594</name>
    <name evidence="4" type="ORF">MsedC_1592</name>
    <name evidence="5" type="ORF">MsedD_1593</name>
    <name evidence="6" type="ORF">MsedE_1597</name>
</gene>
<evidence type="ECO:0000313" key="2">
    <source>
        <dbReference type="EMBL" id="AKV74565.1"/>
    </source>
</evidence>
<evidence type="ECO:0000313" key="8">
    <source>
        <dbReference type="Proteomes" id="UP000056255"/>
    </source>
</evidence>
<dbReference type="RefSeq" id="WP_012021513.1">
    <property type="nucleotide sequence ID" value="NZ_AP019770.1"/>
</dbReference>
<evidence type="ECO:0000313" key="5">
    <source>
        <dbReference type="EMBL" id="AKV81300.1"/>
    </source>
</evidence>
<dbReference type="AlphaFoldDB" id="A0A088E8S3"/>
<proteinExistence type="predicted"/>
<dbReference type="Proteomes" id="UP000029084">
    <property type="component" value="Chromosome"/>
</dbReference>
<dbReference type="EMBL" id="CP012174">
    <property type="protein sequence ID" value="AKV79055.1"/>
    <property type="molecule type" value="Genomic_DNA"/>
</dbReference>
<dbReference type="EMBL" id="CP012176">
    <property type="protein sequence ID" value="AKV83538.1"/>
    <property type="molecule type" value="Genomic_DNA"/>
</dbReference>
<reference evidence="9 10" key="2">
    <citation type="journal article" date="2015" name="Genome Announc.">
        <title>Complete Genome Sequences of Evolved Arsenate-Resistant Metallosphaera sedula Strains.</title>
        <authorList>
            <person name="Ai C."/>
            <person name="McCarthy S."/>
            <person name="Schackwitz W."/>
            <person name="Martin J."/>
            <person name="Lipzen A."/>
            <person name="Blum P."/>
        </authorList>
    </citation>
    <scope>NUCLEOTIDE SEQUENCE [LARGE SCALE GENOMIC DNA]</scope>
    <source>
        <strain evidence="4 10">ARS120-1</strain>
        <strain evidence="5 9">ARS120-2</strain>
        <strain evidence="2 12">ARS50-1</strain>
        <strain evidence="3 11">ARS50-2</strain>
    </source>
</reference>
<evidence type="ECO:0000313" key="9">
    <source>
        <dbReference type="Proteomes" id="UP000061362"/>
    </source>
</evidence>
<dbReference type="Proteomes" id="UP000068832">
    <property type="component" value="Chromosome"/>
</dbReference>
<evidence type="ECO:0000313" key="7">
    <source>
        <dbReference type="Proteomes" id="UP000029084"/>
    </source>
</evidence>
<dbReference type="Proteomes" id="UP000062475">
    <property type="component" value="Chromosome"/>
</dbReference>
<dbReference type="EMBL" id="CP012173">
    <property type="protein sequence ID" value="AKV76804.1"/>
    <property type="molecule type" value="Genomic_DNA"/>
</dbReference>